<dbReference type="EMBL" id="MOEN01000003">
    <property type="protein sequence ID" value="OMH41174.1"/>
    <property type="molecule type" value="Genomic_DNA"/>
</dbReference>
<feature type="domain" description="ABC transmembrane type-2" evidence="9">
    <location>
        <begin position="135"/>
        <end position="370"/>
    </location>
</feature>
<comment type="similarity">
    <text evidence="2">Belongs to the ABC-2 integral membrane protein family.</text>
</comment>
<evidence type="ECO:0000256" key="4">
    <source>
        <dbReference type="ARBA" id="ARBA00022475"/>
    </source>
</evidence>
<gene>
    <name evidence="10" type="ORF">BLW93_01405</name>
</gene>
<dbReference type="Gene3D" id="3.40.1710.10">
    <property type="entry name" value="abc type-2 transporter like domain"/>
    <property type="match status" value="1"/>
</dbReference>
<feature type="transmembrane region" description="Helical" evidence="8">
    <location>
        <begin position="227"/>
        <end position="250"/>
    </location>
</feature>
<evidence type="ECO:0000313" key="11">
    <source>
        <dbReference type="Proteomes" id="UP000187408"/>
    </source>
</evidence>
<evidence type="ECO:0000313" key="10">
    <source>
        <dbReference type="EMBL" id="OMH41174.1"/>
    </source>
</evidence>
<dbReference type="RefSeq" id="WP_076712331.1">
    <property type="nucleotide sequence ID" value="NZ_MOEN01000003.1"/>
</dbReference>
<evidence type="ECO:0000256" key="1">
    <source>
        <dbReference type="ARBA" id="ARBA00004651"/>
    </source>
</evidence>
<dbReference type="AlphaFoldDB" id="A0A1R1MNA9"/>
<dbReference type="STRING" id="1914305.BLW93_01405"/>
<comment type="subcellular location">
    <subcellularLocation>
        <location evidence="1">Cell membrane</location>
        <topology evidence="1">Multi-pass membrane protein</topology>
    </subcellularLocation>
</comment>
<sequence>MNLRKIKTIVVKEFKEMIKDRIGTIVVFVVPVTMMLIFGYGMRLDVDKIPFVVVDYDHSSLSRELVYKLSATKEYFHFLGEVNSEKQIDKLILDNKARFGLVIPPDFEKDIKSGKNKKVFIIVDGTFPYRGEMAKSYVTAVINQMNLDRLAKVTNVSLPVRLKTRYWFNENLKQEYLMASGTMAVVLFMSPAVMASLLIAKEKERGSIYNIYTSSITKVEFLLGKQIYTVIVSFINFLMIFLMTLFVFKVPFKGNLLFFLLASILFIFVASAFGLLLSTFLNTQVSAFVGSIILTIVPSILYSGYMTPISAMNKNGLLMAHIIPTYYYMKILKSCFFKDAGILPLIPHVAALVSFYVLFFALNVRLFRKRER</sequence>
<dbReference type="InterPro" id="IPR051449">
    <property type="entry name" value="ABC-2_transporter_component"/>
</dbReference>
<comment type="caution">
    <text evidence="10">The sequence shown here is derived from an EMBL/GenBank/DDBJ whole genome shotgun (WGS) entry which is preliminary data.</text>
</comment>
<evidence type="ECO:0000256" key="5">
    <source>
        <dbReference type="ARBA" id="ARBA00022692"/>
    </source>
</evidence>
<feature type="transmembrane region" description="Helical" evidence="8">
    <location>
        <begin position="285"/>
        <end position="305"/>
    </location>
</feature>
<accession>A0A1R1MNA9</accession>
<protein>
    <submittedName>
        <fullName evidence="10">Multidrug ABC transporter permease</fullName>
    </submittedName>
</protein>
<feature type="transmembrane region" description="Helical" evidence="8">
    <location>
        <begin position="21"/>
        <end position="42"/>
    </location>
</feature>
<proteinExistence type="inferred from homology"/>
<dbReference type="PROSITE" id="PS51012">
    <property type="entry name" value="ABC_TM2"/>
    <property type="match status" value="1"/>
</dbReference>
<feature type="transmembrane region" description="Helical" evidence="8">
    <location>
        <begin position="176"/>
        <end position="200"/>
    </location>
</feature>
<keyword evidence="5 8" id="KW-0812">Transmembrane</keyword>
<dbReference type="Pfam" id="PF12698">
    <property type="entry name" value="ABC2_membrane_3"/>
    <property type="match status" value="1"/>
</dbReference>
<evidence type="ECO:0000256" key="3">
    <source>
        <dbReference type="ARBA" id="ARBA00022448"/>
    </source>
</evidence>
<keyword evidence="7 8" id="KW-0472">Membrane</keyword>
<keyword evidence="11" id="KW-1185">Reference proteome</keyword>
<feature type="transmembrane region" description="Helical" evidence="8">
    <location>
        <begin position="256"/>
        <end position="278"/>
    </location>
</feature>
<dbReference type="GO" id="GO:0005886">
    <property type="term" value="C:plasma membrane"/>
    <property type="evidence" value="ECO:0007669"/>
    <property type="project" value="UniProtKB-SubCell"/>
</dbReference>
<dbReference type="PANTHER" id="PTHR30294">
    <property type="entry name" value="MEMBRANE COMPONENT OF ABC TRANSPORTER YHHJ-RELATED"/>
    <property type="match status" value="1"/>
</dbReference>
<keyword evidence="3" id="KW-0813">Transport</keyword>
<evidence type="ECO:0000259" key="9">
    <source>
        <dbReference type="PROSITE" id="PS51012"/>
    </source>
</evidence>
<feature type="transmembrane region" description="Helical" evidence="8">
    <location>
        <begin position="342"/>
        <end position="362"/>
    </location>
</feature>
<dbReference type="InterPro" id="IPR013525">
    <property type="entry name" value="ABC2_TM"/>
</dbReference>
<dbReference type="InterPro" id="IPR047817">
    <property type="entry name" value="ABC2_TM_bact-type"/>
</dbReference>
<evidence type="ECO:0000256" key="2">
    <source>
        <dbReference type="ARBA" id="ARBA00007783"/>
    </source>
</evidence>
<organism evidence="10 11">
    <name type="scientific">Desulfurobacterium indicum</name>
    <dbReference type="NCBI Taxonomy" id="1914305"/>
    <lineage>
        <taxon>Bacteria</taxon>
        <taxon>Pseudomonadati</taxon>
        <taxon>Aquificota</taxon>
        <taxon>Aquificia</taxon>
        <taxon>Desulfurobacteriales</taxon>
        <taxon>Desulfurobacteriaceae</taxon>
        <taxon>Desulfurobacterium</taxon>
    </lineage>
</organism>
<dbReference type="GO" id="GO:0140359">
    <property type="term" value="F:ABC-type transporter activity"/>
    <property type="evidence" value="ECO:0007669"/>
    <property type="project" value="InterPro"/>
</dbReference>
<evidence type="ECO:0000256" key="8">
    <source>
        <dbReference type="SAM" id="Phobius"/>
    </source>
</evidence>
<keyword evidence="6 8" id="KW-1133">Transmembrane helix</keyword>
<evidence type="ECO:0000256" key="6">
    <source>
        <dbReference type="ARBA" id="ARBA00022989"/>
    </source>
</evidence>
<dbReference type="Proteomes" id="UP000187408">
    <property type="component" value="Unassembled WGS sequence"/>
</dbReference>
<reference evidence="10 11" key="1">
    <citation type="submission" date="2016-10" db="EMBL/GenBank/DDBJ databases">
        <title>Genome sequence of a sulfur-reducing bacterium Desulfurobacterium indicum K6013.</title>
        <authorList>
            <person name="Cao J."/>
            <person name="Shao Z."/>
            <person name="Alain K."/>
            <person name="Jebbar M."/>
        </authorList>
    </citation>
    <scope>NUCLEOTIDE SEQUENCE [LARGE SCALE GENOMIC DNA]</scope>
    <source>
        <strain evidence="10 11">K6013</strain>
    </source>
</reference>
<dbReference type="PANTHER" id="PTHR30294:SF29">
    <property type="entry name" value="MULTIDRUG ABC TRANSPORTER PERMEASE YBHS-RELATED"/>
    <property type="match status" value="1"/>
</dbReference>
<name>A0A1R1MNA9_9BACT</name>
<keyword evidence="4" id="KW-1003">Cell membrane</keyword>
<dbReference type="OrthoDB" id="10253at2"/>
<evidence type="ECO:0000256" key="7">
    <source>
        <dbReference type="ARBA" id="ARBA00023136"/>
    </source>
</evidence>